<dbReference type="RefSeq" id="WP_046499999.1">
    <property type="nucleotide sequence ID" value="NZ_CGIH01000051.1"/>
</dbReference>
<keyword evidence="2" id="KW-1185">Reference proteome</keyword>
<sequence length="121" mass="14705">MHSRNCTCVQRIRFEFLLIEKKKNALIPFKSKKTKKADDLRDLADSIQHRFRRVADMMDILYGFTDNWSTRDLPDRIIMETRCESFDEYNFLNMTRCLSERGFSDKEYTLNIDYERRWGML</sequence>
<protein>
    <submittedName>
        <fullName evidence="1">Uncharacterized</fullName>
    </submittedName>
</protein>
<dbReference type="OrthoDB" id="3174265at2"/>
<dbReference type="Proteomes" id="UP000045545">
    <property type="component" value="Unassembled WGS sequence"/>
</dbReference>
<dbReference type="AlphaFoldDB" id="A0A0E4C9R6"/>
<gene>
    <name evidence="1" type="ORF">2704</name>
</gene>
<reference evidence="1 2" key="1">
    <citation type="submission" date="2015-03" db="EMBL/GenBank/DDBJ databases">
        <authorList>
            <person name="Murphy D."/>
        </authorList>
    </citation>
    <scope>NUCLEOTIDE SEQUENCE [LARGE SCALE GENOMIC DNA]</scope>
    <source>
        <strain evidence="1 2">OL-4</strain>
    </source>
</reference>
<evidence type="ECO:0000313" key="2">
    <source>
        <dbReference type="Proteomes" id="UP000045545"/>
    </source>
</evidence>
<proteinExistence type="predicted"/>
<evidence type="ECO:0000313" key="1">
    <source>
        <dbReference type="EMBL" id="CFY09096.1"/>
    </source>
</evidence>
<dbReference type="EMBL" id="CGIH01000051">
    <property type="protein sequence ID" value="CFY09096.1"/>
    <property type="molecule type" value="Genomic_DNA"/>
</dbReference>
<organism evidence="1 2">
    <name type="scientific">Syntrophomonas zehnderi OL-4</name>
    <dbReference type="NCBI Taxonomy" id="690567"/>
    <lineage>
        <taxon>Bacteria</taxon>
        <taxon>Bacillati</taxon>
        <taxon>Bacillota</taxon>
        <taxon>Clostridia</taxon>
        <taxon>Eubacteriales</taxon>
        <taxon>Syntrophomonadaceae</taxon>
        <taxon>Syntrophomonas</taxon>
    </lineage>
</organism>
<name>A0A0E4C9R6_9FIRM</name>
<accession>A0A0E4C9R6</accession>